<feature type="compositionally biased region" description="Low complexity" evidence="6">
    <location>
        <begin position="587"/>
        <end position="606"/>
    </location>
</feature>
<dbReference type="InterPro" id="IPR002557">
    <property type="entry name" value="Chitin-bd_dom"/>
</dbReference>
<sequence>METPSWVKHFDDNRYNQHEKHDDSYSTTMLSDFSETLQTPIHHSRSYSAECGDTDNLSSSQIIPRIRTIQSECTIADEQKKHKKRRRRKAVDETSGYSTTSLSELSEFESPRQKAGRNKLYHPNHARQESTEDDRSERSRVSKESQATSRRGSEASKATVQNNNKITKGPTDRTKRDSPYHRKDQYRNSPQRPPSRARSTASLQSEISVKSNQSAQSKQSRRSSTQFRTDRPSDERFDPFAFIQPVPEPFSRKVKKTLGPIFGILLLLILAASLGAAIYFAVELKKNQDTEIEMLRASLNMKIKNNRLGKSLDELTPSDFKSLALAYCQQMDDYYRNSHFQKTYRGCELVSIKNERINFTLFFIENAASKKDIISVIETSAPKVQDNGENANVALVDKFEIELENAKIKIEHERTPVNFNKIITTTTSTTTTTTTTTRKPTTKMKTTTEITKATTKLKTTLPITTLKTTETSSILTTTTTKETTTKVLKTTVTTPVTAVKTTSGWDAGWSEDDILFAWEPCYMSGGNFYPYPTDCNKYFQCEHSVSLVRSCDGDTVFDVNSNVCVPHRPGVVCPDPALAPPKPPGQEPETTTNTPSINSTTTASSPKIHTKRLTRPIYPARPEYEKEPCVKADEGTLHAHPEDCSKFIQCISGNSGVVLTCAKNLVYDPETSSCIFPRNELICPDILPCLGKNNGYFSHPFNCSLYIQCQSGREVIQQCSPGLVWDPSVNSCVFHTANAACSEATKKN</sequence>
<gene>
    <name evidence="9" type="ORF">MGAL_10B066849</name>
</gene>
<feature type="compositionally biased region" description="Basic and acidic residues" evidence="6">
    <location>
        <begin position="170"/>
        <end position="186"/>
    </location>
</feature>
<dbReference type="PROSITE" id="PS50940">
    <property type="entry name" value="CHIT_BIND_II"/>
    <property type="match status" value="3"/>
</dbReference>
<keyword evidence="7" id="KW-1133">Transmembrane helix</keyword>
<keyword evidence="5" id="KW-0325">Glycoprotein</keyword>
<keyword evidence="7" id="KW-0812">Transmembrane</keyword>
<keyword evidence="2" id="KW-0732">Signal</keyword>
<name>A0A8B6FTX2_MYTGA</name>
<feature type="region of interest" description="Disordered" evidence="6">
    <location>
        <begin position="575"/>
        <end position="608"/>
    </location>
</feature>
<dbReference type="PANTHER" id="PTHR23301:SF0">
    <property type="entry name" value="CHITIN-BINDING TYPE-2 DOMAIN-CONTAINING PROTEIN-RELATED"/>
    <property type="match status" value="1"/>
</dbReference>
<evidence type="ECO:0000313" key="10">
    <source>
        <dbReference type="Proteomes" id="UP000596742"/>
    </source>
</evidence>
<dbReference type="AlphaFoldDB" id="A0A8B6FTX2"/>
<feature type="compositionally biased region" description="Polar residues" evidence="6">
    <location>
        <begin position="197"/>
        <end position="207"/>
    </location>
</feature>
<evidence type="ECO:0000256" key="4">
    <source>
        <dbReference type="ARBA" id="ARBA00023157"/>
    </source>
</evidence>
<keyword evidence="4" id="KW-1015">Disulfide bond</keyword>
<feature type="compositionally biased region" description="Low complexity" evidence="6">
    <location>
        <begin position="208"/>
        <end position="227"/>
    </location>
</feature>
<keyword evidence="3" id="KW-0677">Repeat</keyword>
<keyword evidence="10" id="KW-1185">Reference proteome</keyword>
<feature type="compositionally biased region" description="Low complexity" evidence="6">
    <location>
        <begin position="93"/>
        <end position="105"/>
    </location>
</feature>
<dbReference type="EMBL" id="UYJE01007473">
    <property type="protein sequence ID" value="VDI55240.1"/>
    <property type="molecule type" value="Genomic_DNA"/>
</dbReference>
<keyword evidence="7" id="KW-0472">Membrane</keyword>
<organism evidence="9 10">
    <name type="scientific">Mytilus galloprovincialis</name>
    <name type="common">Mediterranean mussel</name>
    <dbReference type="NCBI Taxonomy" id="29158"/>
    <lineage>
        <taxon>Eukaryota</taxon>
        <taxon>Metazoa</taxon>
        <taxon>Spiralia</taxon>
        <taxon>Lophotrochozoa</taxon>
        <taxon>Mollusca</taxon>
        <taxon>Bivalvia</taxon>
        <taxon>Autobranchia</taxon>
        <taxon>Pteriomorphia</taxon>
        <taxon>Mytilida</taxon>
        <taxon>Mytiloidea</taxon>
        <taxon>Mytilidae</taxon>
        <taxon>Mytilinae</taxon>
        <taxon>Mytilus</taxon>
    </lineage>
</organism>
<dbReference type="InterPro" id="IPR036364">
    <property type="entry name" value="SEA_dom_sf"/>
</dbReference>
<feature type="compositionally biased region" description="Polar residues" evidence="6">
    <location>
        <begin position="144"/>
        <end position="166"/>
    </location>
</feature>
<keyword evidence="1" id="KW-0147">Chitin-binding</keyword>
<evidence type="ECO:0000256" key="5">
    <source>
        <dbReference type="ARBA" id="ARBA00023180"/>
    </source>
</evidence>
<protein>
    <recommendedName>
        <fullName evidence="8">Chitin-binding type-2 domain-containing protein</fullName>
    </recommendedName>
</protein>
<feature type="region of interest" description="Disordered" evidence="6">
    <location>
        <begin position="77"/>
        <end position="239"/>
    </location>
</feature>
<reference evidence="9" key="1">
    <citation type="submission" date="2018-11" db="EMBL/GenBank/DDBJ databases">
        <authorList>
            <person name="Alioto T."/>
            <person name="Alioto T."/>
        </authorList>
    </citation>
    <scope>NUCLEOTIDE SEQUENCE</scope>
</reference>
<feature type="domain" description="Chitin-binding type-2" evidence="8">
    <location>
        <begin position="626"/>
        <end position="685"/>
    </location>
</feature>
<feature type="compositionally biased region" description="Basic and acidic residues" evidence="6">
    <location>
        <begin position="228"/>
        <end position="238"/>
    </location>
</feature>
<dbReference type="SUPFAM" id="SSF57625">
    <property type="entry name" value="Invertebrate chitin-binding proteins"/>
    <property type="match status" value="3"/>
</dbReference>
<evidence type="ECO:0000259" key="8">
    <source>
        <dbReference type="PROSITE" id="PS50940"/>
    </source>
</evidence>
<feature type="transmembrane region" description="Helical" evidence="7">
    <location>
        <begin position="261"/>
        <end position="282"/>
    </location>
</feature>
<evidence type="ECO:0000256" key="1">
    <source>
        <dbReference type="ARBA" id="ARBA00022669"/>
    </source>
</evidence>
<dbReference type="Gene3D" id="2.170.140.10">
    <property type="entry name" value="Chitin binding domain"/>
    <property type="match status" value="3"/>
</dbReference>
<dbReference type="Pfam" id="PF01607">
    <property type="entry name" value="CBM_14"/>
    <property type="match status" value="3"/>
</dbReference>
<feature type="domain" description="Chitin-binding type-2" evidence="8">
    <location>
        <begin position="686"/>
        <end position="743"/>
    </location>
</feature>
<dbReference type="Gene3D" id="3.30.70.960">
    <property type="entry name" value="SEA domain"/>
    <property type="match status" value="1"/>
</dbReference>
<accession>A0A8B6FTX2</accession>
<dbReference type="OrthoDB" id="6020543at2759"/>
<feature type="domain" description="Chitin-binding type-2" evidence="8">
    <location>
        <begin position="518"/>
        <end position="575"/>
    </location>
</feature>
<proteinExistence type="predicted"/>
<feature type="compositionally biased region" description="Basic residues" evidence="6">
    <location>
        <begin position="114"/>
        <end position="125"/>
    </location>
</feature>
<dbReference type="InterPro" id="IPR051940">
    <property type="entry name" value="Chitin_bind-dev_reg"/>
</dbReference>
<evidence type="ECO:0000256" key="7">
    <source>
        <dbReference type="SAM" id="Phobius"/>
    </source>
</evidence>
<dbReference type="GO" id="GO:0005576">
    <property type="term" value="C:extracellular region"/>
    <property type="evidence" value="ECO:0007669"/>
    <property type="project" value="InterPro"/>
</dbReference>
<evidence type="ECO:0000313" key="9">
    <source>
        <dbReference type="EMBL" id="VDI55240.1"/>
    </source>
</evidence>
<dbReference type="GO" id="GO:0008061">
    <property type="term" value="F:chitin binding"/>
    <property type="evidence" value="ECO:0007669"/>
    <property type="project" value="UniProtKB-KW"/>
</dbReference>
<dbReference type="InterPro" id="IPR036508">
    <property type="entry name" value="Chitin-bd_dom_sf"/>
</dbReference>
<dbReference type="SUPFAM" id="SSF82671">
    <property type="entry name" value="SEA domain"/>
    <property type="match status" value="1"/>
</dbReference>
<evidence type="ECO:0000256" key="2">
    <source>
        <dbReference type="ARBA" id="ARBA00022729"/>
    </source>
</evidence>
<evidence type="ECO:0000256" key="3">
    <source>
        <dbReference type="ARBA" id="ARBA00022737"/>
    </source>
</evidence>
<dbReference type="SMART" id="SM00494">
    <property type="entry name" value="ChtBD2"/>
    <property type="match status" value="3"/>
</dbReference>
<feature type="compositionally biased region" description="Basic and acidic residues" evidence="6">
    <location>
        <begin position="126"/>
        <end position="143"/>
    </location>
</feature>
<dbReference type="PANTHER" id="PTHR23301">
    <property type="entry name" value="CHITIN BINDING PERITROPHIN-A"/>
    <property type="match status" value="1"/>
</dbReference>
<dbReference type="Proteomes" id="UP000596742">
    <property type="component" value="Unassembled WGS sequence"/>
</dbReference>
<comment type="caution">
    <text evidence="9">The sequence shown here is derived from an EMBL/GenBank/DDBJ whole genome shotgun (WGS) entry which is preliminary data.</text>
</comment>
<evidence type="ECO:0000256" key="6">
    <source>
        <dbReference type="SAM" id="MobiDB-lite"/>
    </source>
</evidence>
<feature type="compositionally biased region" description="Pro residues" evidence="6">
    <location>
        <begin position="577"/>
        <end position="586"/>
    </location>
</feature>